<reference evidence="2" key="1">
    <citation type="submission" date="2012-04" db="EMBL/GenBank/DDBJ databases">
        <title>Complete genome sequence of Helicobacter cetorum strain MIT 00-7128.</title>
        <authorList>
            <person name="Kersulyte D."/>
            <person name="Berg D.E."/>
        </authorList>
    </citation>
    <scope>NUCLEOTIDE SEQUENCE [LARGE SCALE GENOMIC DNA]</scope>
    <source>
        <strain evidence="2">MIT 00-7128</strain>
    </source>
</reference>
<dbReference type="RefSeq" id="WP_014661345.1">
    <property type="nucleotide sequence ID" value="NC_017737.1"/>
</dbReference>
<proteinExistence type="predicted"/>
<organism evidence="1 2">
    <name type="scientific">Helicobacter cetorum (strain ATCC BAA-429 / MIT 00-7128)</name>
    <dbReference type="NCBI Taxonomy" id="182217"/>
    <lineage>
        <taxon>Bacteria</taxon>
        <taxon>Pseudomonadati</taxon>
        <taxon>Campylobacterota</taxon>
        <taxon>Epsilonproteobacteria</taxon>
        <taxon>Campylobacterales</taxon>
        <taxon>Helicobacteraceae</taxon>
        <taxon>Helicobacter</taxon>
    </lineage>
</organism>
<protein>
    <submittedName>
        <fullName evidence="1">CMP-N-acetylneuraminic acid synthetase</fullName>
    </submittedName>
</protein>
<dbReference type="Gene3D" id="3.40.50.2000">
    <property type="entry name" value="Glycogen Phosphorylase B"/>
    <property type="match status" value="1"/>
</dbReference>
<dbReference type="Gene3D" id="3.40.50.11190">
    <property type="match status" value="1"/>
</dbReference>
<name>I0ENF8_HELC0</name>
<sequence length="294" mass="33971">MQVKIFCDAFKESGLGHLRRCEKLLVYLKKIGIKSSIHTYKQQKDCLSFLNNIGSTDFIITDSYQLVSKDFYTFRKKAKALMVIEDSEHKEGFYPKHTSIINGTLGAKNYYKNLSQDYFYYLGAEFLPISFDFCYKRSIVSQVEHVLITLGGSKQDILKDIVEILENKNVILHVISQDIIKEVKNIHYYNHLSLLEFSHLMKSCDVAISAGGMTLYELVLSQTPSLILPIATNQLAQSLEFEKLGAFKITSLETLERDFENLIPLKERKRQVDIFKTLNFGEHLERALKEFLER</sequence>
<dbReference type="AlphaFoldDB" id="I0ENF8"/>
<dbReference type="HOGENOM" id="CLU_023406_2_0_7"/>
<evidence type="ECO:0000313" key="1">
    <source>
        <dbReference type="EMBL" id="AFI04477.1"/>
    </source>
</evidence>
<dbReference type="PATRIC" id="fig|182217.3.peg.1288"/>
<gene>
    <name evidence="1" type="ordered locus">HCW_06085</name>
</gene>
<dbReference type="Proteomes" id="UP000005010">
    <property type="component" value="Chromosome"/>
</dbReference>
<dbReference type="SUPFAM" id="SSF53756">
    <property type="entry name" value="UDP-Glycosyltransferase/glycogen phosphorylase"/>
    <property type="match status" value="1"/>
</dbReference>
<dbReference type="STRING" id="182217.HCW_06085"/>
<accession>I0ENF8</accession>
<keyword evidence="2" id="KW-1185">Reference proteome</keyword>
<dbReference type="KEGG" id="hce:HCW_06085"/>
<dbReference type="EMBL" id="CP003479">
    <property type="protein sequence ID" value="AFI04477.1"/>
    <property type="molecule type" value="Genomic_DNA"/>
</dbReference>
<evidence type="ECO:0000313" key="2">
    <source>
        <dbReference type="Proteomes" id="UP000005010"/>
    </source>
</evidence>
<dbReference type="eggNOG" id="COG3980">
    <property type="taxonomic scope" value="Bacteria"/>
</dbReference>